<dbReference type="Pfam" id="PF10979">
    <property type="entry name" value="DUF2786"/>
    <property type="match status" value="1"/>
</dbReference>
<evidence type="ECO:0000259" key="2">
    <source>
        <dbReference type="Pfam" id="PF10979"/>
    </source>
</evidence>
<feature type="domain" description="DUF2786" evidence="2">
    <location>
        <begin position="167"/>
        <end position="206"/>
    </location>
</feature>
<accession>A0A917LF73</accession>
<organism evidence="3 4">
    <name type="scientific">Rhodococcoides trifolii</name>
    <dbReference type="NCBI Taxonomy" id="908250"/>
    <lineage>
        <taxon>Bacteria</taxon>
        <taxon>Bacillati</taxon>
        <taxon>Actinomycetota</taxon>
        <taxon>Actinomycetes</taxon>
        <taxon>Mycobacteriales</taxon>
        <taxon>Nocardiaceae</taxon>
        <taxon>Rhodococcoides</taxon>
    </lineage>
</organism>
<dbReference type="InterPro" id="IPR024498">
    <property type="entry name" value="DUF2786"/>
</dbReference>
<gene>
    <name evidence="3" type="ORF">GCM10007304_33980</name>
</gene>
<dbReference type="AlphaFoldDB" id="A0A917LF73"/>
<proteinExistence type="predicted"/>
<evidence type="ECO:0000256" key="1">
    <source>
        <dbReference type="SAM" id="MobiDB-lite"/>
    </source>
</evidence>
<comment type="caution">
    <text evidence="3">The sequence shown here is derived from an EMBL/GenBank/DDBJ whole genome shotgun (WGS) entry which is preliminary data.</text>
</comment>
<keyword evidence="4" id="KW-1185">Reference proteome</keyword>
<reference evidence="3" key="1">
    <citation type="journal article" date="2014" name="Int. J. Syst. Evol. Microbiol.">
        <title>Complete genome sequence of Corynebacterium casei LMG S-19264T (=DSM 44701T), isolated from a smear-ripened cheese.</title>
        <authorList>
            <consortium name="US DOE Joint Genome Institute (JGI-PGF)"/>
            <person name="Walter F."/>
            <person name="Albersmeier A."/>
            <person name="Kalinowski J."/>
            <person name="Ruckert C."/>
        </authorList>
    </citation>
    <scope>NUCLEOTIDE SEQUENCE</scope>
    <source>
        <strain evidence="3">CCM 7905</strain>
    </source>
</reference>
<feature type="compositionally biased region" description="Basic and acidic residues" evidence="1">
    <location>
        <begin position="1"/>
        <end position="15"/>
    </location>
</feature>
<evidence type="ECO:0000313" key="3">
    <source>
        <dbReference type="EMBL" id="GGG16995.1"/>
    </source>
</evidence>
<evidence type="ECO:0000313" key="4">
    <source>
        <dbReference type="Proteomes" id="UP000654257"/>
    </source>
</evidence>
<dbReference type="EMBL" id="BMCU01000003">
    <property type="protein sequence ID" value="GGG16995.1"/>
    <property type="molecule type" value="Genomic_DNA"/>
</dbReference>
<name>A0A917LF73_9NOCA</name>
<dbReference type="Proteomes" id="UP000654257">
    <property type="component" value="Unassembled WGS sequence"/>
</dbReference>
<protein>
    <recommendedName>
        <fullName evidence="2">DUF2786 domain-containing protein</fullName>
    </recommendedName>
</protein>
<reference evidence="3" key="2">
    <citation type="submission" date="2020-09" db="EMBL/GenBank/DDBJ databases">
        <authorList>
            <person name="Sun Q."/>
            <person name="Sedlacek I."/>
        </authorList>
    </citation>
    <scope>NUCLEOTIDE SEQUENCE</scope>
    <source>
        <strain evidence="3">CCM 7905</strain>
    </source>
</reference>
<feature type="region of interest" description="Disordered" evidence="1">
    <location>
        <begin position="1"/>
        <end position="20"/>
    </location>
</feature>
<sequence>MQTERKDHCANDTRLSDPPCTLPGMDIERTHRHPYDHIDPDFRDGVQDAVDAVRIRYEHGWQPMDVVHTTPKITGTDDIRAVARLVLFEATTSGAADRAPDEWVSQLRSIEDRYGPARRPVAADVHPLRVHSATWRFGPMWGPIGPLPSEWPTVRAVGRPERGVDDKMLARIRGLLAKAESTEFEEEAAVFTEKAQELMSRYSLSETLIREPDSSETWIRGRRFHIDNPYVAEKSSLLFTIAEANACRSVIFTNRSIVEAHGSANDLEQLDMLFTSLLVQATRAMAGARASASGSSTTSFRKGFLTGFAIRIGERLRSAGSRATEQVAAERSVPVSDLLPALAARKDELDAEITRRYPRLGTTRRRAFDAAGYHSGRVAADHASLGVQQRVTRGA</sequence>